<evidence type="ECO:0000313" key="1">
    <source>
        <dbReference type="EMBL" id="CAG5088628.1"/>
    </source>
</evidence>
<keyword evidence="2" id="KW-1185">Reference proteome</keyword>
<evidence type="ECO:0000313" key="2">
    <source>
        <dbReference type="Proteomes" id="UP000681526"/>
    </source>
</evidence>
<dbReference type="EMBL" id="CAJRAY010000057">
    <property type="protein sequence ID" value="CAG5088628.1"/>
    <property type="molecule type" value="Genomic_DNA"/>
</dbReference>
<gene>
    <name evidence="1" type="primary">txxe 2424</name>
    <name evidence="1" type="ORF">TXXE_12185</name>
</gene>
<sequence length="252" mass="27341">MSQKMAEYVLYFSIAKNAPGEDVYSGSVIAREPFRISSGYLVNTAGGPVKSFNATVPVYANSSSSLLGYQIGTVTFREGVIRESTDMIITSVFNQDPSRKITIQANGLTTTVEVGVWFKGDASWFEGSNKSYCVGQHGSLPSNYVALPAYNVCAKSVKMYNPNTGKTATGKVWDVGPLFDANWCGTDPYWNTGTTPRAITYKGKKRCEVCKPNDSNCKDTTVINGAIIDISKNMRNALGATGTIPNAQWRFA</sequence>
<organism evidence="1 2">
    <name type="scientific">Thermobacillus xylanilyticus</name>
    <dbReference type="NCBI Taxonomy" id="76633"/>
    <lineage>
        <taxon>Bacteria</taxon>
        <taxon>Bacillati</taxon>
        <taxon>Bacillota</taxon>
        <taxon>Bacilli</taxon>
        <taxon>Bacillales</taxon>
        <taxon>Paenibacillaceae</taxon>
        <taxon>Thermobacillus</taxon>
    </lineage>
</organism>
<name>A0ABN7S5A2_THEXY</name>
<accession>A0ABN7S5A2</accession>
<dbReference type="Proteomes" id="UP000681526">
    <property type="component" value="Unassembled WGS sequence"/>
</dbReference>
<proteinExistence type="predicted"/>
<reference evidence="1 2" key="1">
    <citation type="submission" date="2021-04" db="EMBL/GenBank/DDBJ databases">
        <authorList>
            <person name="Rakotoarivonina H."/>
        </authorList>
    </citation>
    <scope>NUCLEOTIDE SEQUENCE [LARGE SCALE GENOMIC DNA]</scope>
    <source>
        <strain evidence="1 2">XE</strain>
    </source>
</reference>
<comment type="caution">
    <text evidence="1">The sequence shown here is derived from an EMBL/GenBank/DDBJ whole genome shotgun (WGS) entry which is preliminary data.</text>
</comment>
<protein>
    <submittedName>
        <fullName evidence="1">Uncharacterized protein</fullName>
    </submittedName>
</protein>